<dbReference type="GO" id="GO:0060271">
    <property type="term" value="P:cilium assembly"/>
    <property type="evidence" value="ECO:0007669"/>
    <property type="project" value="TreeGrafter"/>
</dbReference>
<feature type="chain" id="PRO_5032933430" description="Thioredoxin domain-containing protein" evidence="1">
    <location>
        <begin position="24"/>
        <end position="323"/>
    </location>
</feature>
<comment type="caution">
    <text evidence="3">The sequence shown here is derived from an EMBL/GenBank/DDBJ whole genome shotgun (WGS) entry which is preliminary data.</text>
</comment>
<evidence type="ECO:0000259" key="2">
    <source>
        <dbReference type="PROSITE" id="PS51352"/>
    </source>
</evidence>
<feature type="signal peptide" evidence="1">
    <location>
        <begin position="1"/>
        <end position="23"/>
    </location>
</feature>
<dbReference type="InterPro" id="IPR013766">
    <property type="entry name" value="Thioredoxin_domain"/>
</dbReference>
<gene>
    <name evidence="3" type="ORF">HCN44_006955</name>
</gene>
<keyword evidence="1" id="KW-0732">Signal</keyword>
<accession>A0A834XYD5</accession>
<dbReference type="PANTHER" id="PTHR14684">
    <property type="entry name" value="THIOREDOXIN DOMAIN-CONTAINING PROTEIN 15"/>
    <property type="match status" value="1"/>
</dbReference>
<dbReference type="PANTHER" id="PTHR14684:SF2">
    <property type="entry name" value="THIOREDOXIN DOMAIN-CONTAINING PROTEIN 15"/>
    <property type="match status" value="1"/>
</dbReference>
<dbReference type="Proteomes" id="UP000639338">
    <property type="component" value="Unassembled WGS sequence"/>
</dbReference>
<protein>
    <recommendedName>
        <fullName evidence="2">Thioredoxin domain-containing protein</fullName>
    </recommendedName>
</protein>
<dbReference type="PROSITE" id="PS51352">
    <property type="entry name" value="THIOREDOXIN_2"/>
    <property type="match status" value="1"/>
</dbReference>
<keyword evidence="4" id="KW-1185">Reference proteome</keyword>
<dbReference type="Pfam" id="PF00085">
    <property type="entry name" value="Thioredoxin"/>
    <property type="match status" value="1"/>
</dbReference>
<dbReference type="SUPFAM" id="SSF52833">
    <property type="entry name" value="Thioredoxin-like"/>
    <property type="match status" value="1"/>
</dbReference>
<organism evidence="3 4">
    <name type="scientific">Aphidius gifuensis</name>
    <name type="common">Parasitoid wasp</name>
    <dbReference type="NCBI Taxonomy" id="684658"/>
    <lineage>
        <taxon>Eukaryota</taxon>
        <taxon>Metazoa</taxon>
        <taxon>Ecdysozoa</taxon>
        <taxon>Arthropoda</taxon>
        <taxon>Hexapoda</taxon>
        <taxon>Insecta</taxon>
        <taxon>Pterygota</taxon>
        <taxon>Neoptera</taxon>
        <taxon>Endopterygota</taxon>
        <taxon>Hymenoptera</taxon>
        <taxon>Apocrita</taxon>
        <taxon>Ichneumonoidea</taxon>
        <taxon>Braconidae</taxon>
        <taxon>Aphidiinae</taxon>
        <taxon>Aphidius</taxon>
    </lineage>
</organism>
<dbReference type="InterPro" id="IPR042418">
    <property type="entry name" value="TXNDC15"/>
</dbReference>
<name>A0A834XYD5_APHGI</name>
<dbReference type="EMBL" id="JACMRX010000002">
    <property type="protein sequence ID" value="KAF7995848.1"/>
    <property type="molecule type" value="Genomic_DNA"/>
</dbReference>
<dbReference type="GO" id="GO:0005929">
    <property type="term" value="C:cilium"/>
    <property type="evidence" value="ECO:0007669"/>
    <property type="project" value="TreeGrafter"/>
</dbReference>
<dbReference type="Gene3D" id="3.40.30.10">
    <property type="entry name" value="Glutaredoxin"/>
    <property type="match status" value="1"/>
</dbReference>
<dbReference type="OrthoDB" id="1899781at2759"/>
<evidence type="ECO:0000313" key="3">
    <source>
        <dbReference type="EMBL" id="KAF7995848.1"/>
    </source>
</evidence>
<proteinExistence type="predicted"/>
<feature type="domain" description="Thioredoxin" evidence="2">
    <location>
        <begin position="98"/>
        <end position="250"/>
    </location>
</feature>
<dbReference type="InterPro" id="IPR036249">
    <property type="entry name" value="Thioredoxin-like_sf"/>
</dbReference>
<reference evidence="3 4" key="1">
    <citation type="submission" date="2020-08" db="EMBL/GenBank/DDBJ databases">
        <title>Aphidius gifuensis genome sequencing and assembly.</title>
        <authorList>
            <person name="Du Z."/>
        </authorList>
    </citation>
    <scope>NUCLEOTIDE SEQUENCE [LARGE SCALE GENOMIC DNA]</scope>
    <source>
        <strain evidence="3">YNYX2018</strain>
        <tissue evidence="3">Adults</tissue>
    </source>
</reference>
<evidence type="ECO:0000256" key="1">
    <source>
        <dbReference type="SAM" id="SignalP"/>
    </source>
</evidence>
<sequence>MMYTRLFLSLFILFLVCFIKINGENHAELGESSQDNILDKFGVNENEILNDDKVDSELTVDVNKYDENQEEPLDEIEISNFENYDDVVEEKGNVTLTEPINEPKPKVYRNCVTGKTYGTVEVVNATRLMELLIMEPSNRTDASKGSDEKDDNKLTNGKTNSTTCVLVLFYARWCLFSSQAAPHFNALARYFSDIKIVAIDASKYQSFNTQFGIVGVPTIMFVYNGKASFRFNDTSYNLEAFSKFVTEYTGLEPSGSIYVNSSDFGGPVPSVPSNSFDYYLVLSWIFIAACGFYFTLQSQWWKQFVELVQNTWRESNAQHEHTD</sequence>
<evidence type="ECO:0000313" key="4">
    <source>
        <dbReference type="Proteomes" id="UP000639338"/>
    </source>
</evidence>
<dbReference type="AlphaFoldDB" id="A0A834XYD5"/>